<evidence type="ECO:0000256" key="13">
    <source>
        <dbReference type="SAM" id="MobiDB-lite"/>
    </source>
</evidence>
<keyword evidence="12" id="KW-0325">Glycoprotein</keyword>
<evidence type="ECO:0000256" key="4">
    <source>
        <dbReference type="ARBA" id="ARBA00022475"/>
    </source>
</evidence>
<dbReference type="Gene3D" id="2.60.40.10">
    <property type="entry name" value="Immunoglobulins"/>
    <property type="match status" value="1"/>
</dbReference>
<dbReference type="RefSeq" id="WP_090381973.1">
    <property type="nucleotide sequence ID" value="NZ_FNLC01000002.1"/>
</dbReference>
<name>A0A1H1GG60_NATTX</name>
<dbReference type="InterPro" id="IPR057149">
    <property type="entry name" value="DUF7827"/>
</dbReference>
<dbReference type="InterPro" id="IPR026371">
    <property type="entry name" value="PGF_CTERM"/>
</dbReference>
<evidence type="ECO:0000256" key="7">
    <source>
        <dbReference type="ARBA" id="ARBA00022601"/>
    </source>
</evidence>
<evidence type="ECO:0000256" key="1">
    <source>
        <dbReference type="ARBA" id="ARBA00004236"/>
    </source>
</evidence>
<dbReference type="AlphaFoldDB" id="A0A1H1GG60"/>
<keyword evidence="6" id="KW-0964">Secreted</keyword>
<keyword evidence="5" id="KW-0134">Cell wall</keyword>
<evidence type="ECO:0000256" key="9">
    <source>
        <dbReference type="ARBA" id="ARBA00022729"/>
    </source>
</evidence>
<evidence type="ECO:0000259" key="15">
    <source>
        <dbReference type="Pfam" id="PF25162"/>
    </source>
</evidence>
<keyword evidence="4" id="KW-1003">Cell membrane</keyword>
<dbReference type="GO" id="GO:0030115">
    <property type="term" value="C:S-layer"/>
    <property type="evidence" value="ECO:0007669"/>
    <property type="project" value="UniProtKB-SubCell"/>
</dbReference>
<keyword evidence="10" id="KW-1133">Transmembrane helix</keyword>
<evidence type="ECO:0000259" key="14">
    <source>
        <dbReference type="Pfam" id="PF18204"/>
    </source>
</evidence>
<dbReference type="NCBIfam" id="TIGR04126">
    <property type="entry name" value="PGF_CTERM"/>
    <property type="match status" value="1"/>
</dbReference>
<evidence type="ECO:0000256" key="5">
    <source>
        <dbReference type="ARBA" id="ARBA00022512"/>
    </source>
</evidence>
<evidence type="ECO:0000256" key="10">
    <source>
        <dbReference type="ARBA" id="ARBA00022989"/>
    </source>
</evidence>
<evidence type="ECO:0000256" key="2">
    <source>
        <dbReference type="ARBA" id="ARBA00004237"/>
    </source>
</evidence>
<evidence type="ECO:0000256" key="11">
    <source>
        <dbReference type="ARBA" id="ARBA00023136"/>
    </source>
</evidence>
<gene>
    <name evidence="16" type="ORF">SAMN04489842_2414</name>
</gene>
<dbReference type="InterPro" id="IPR013783">
    <property type="entry name" value="Ig-like_fold"/>
</dbReference>
<evidence type="ECO:0000256" key="12">
    <source>
        <dbReference type="ARBA" id="ARBA00023180"/>
    </source>
</evidence>
<keyword evidence="8" id="KW-0812">Transmembrane</keyword>
<evidence type="ECO:0000256" key="3">
    <source>
        <dbReference type="ARBA" id="ARBA00009327"/>
    </source>
</evidence>
<comment type="subcellular location">
    <subcellularLocation>
        <location evidence="1">Cell membrane</location>
    </subcellularLocation>
    <subcellularLocation>
        <location evidence="2">Secreted</location>
        <location evidence="2">Cell wall</location>
        <location evidence="2">S-layer</location>
    </subcellularLocation>
</comment>
<keyword evidence="7" id="KW-0701">S-layer</keyword>
<accession>A0A1H1GG60</accession>
<feature type="domain" description="DUF7827" evidence="15">
    <location>
        <begin position="514"/>
        <end position="624"/>
    </location>
</feature>
<keyword evidence="17" id="KW-1185">Reference proteome</keyword>
<dbReference type="GO" id="GO:0005886">
    <property type="term" value="C:plasma membrane"/>
    <property type="evidence" value="ECO:0007669"/>
    <property type="project" value="UniProtKB-SubCell"/>
</dbReference>
<dbReference type="InterPro" id="IPR026452">
    <property type="entry name" value="Surf_glycop_sig_pep"/>
</dbReference>
<feature type="domain" description="PGF-CTERM archaeal protein-sorting signal" evidence="14">
    <location>
        <begin position="1032"/>
        <end position="1054"/>
    </location>
</feature>
<dbReference type="Pfam" id="PF25162">
    <property type="entry name" value="DUF7827"/>
    <property type="match status" value="1"/>
</dbReference>
<organism evidence="16 17">
    <name type="scientific">Natronobacterium texcoconense</name>
    <dbReference type="NCBI Taxonomy" id="1095778"/>
    <lineage>
        <taxon>Archaea</taxon>
        <taxon>Methanobacteriati</taxon>
        <taxon>Methanobacteriota</taxon>
        <taxon>Stenosarchaea group</taxon>
        <taxon>Halobacteria</taxon>
        <taxon>Halobacteriales</taxon>
        <taxon>Natrialbaceae</taxon>
        <taxon>Natronobacterium</taxon>
    </lineage>
</organism>
<reference evidence="17" key="1">
    <citation type="submission" date="2016-10" db="EMBL/GenBank/DDBJ databases">
        <authorList>
            <person name="Varghese N."/>
            <person name="Submissions S."/>
        </authorList>
    </citation>
    <scope>NUCLEOTIDE SEQUENCE [LARGE SCALE GENOMIC DNA]</scope>
    <source>
        <strain evidence="17">DSM 24767</strain>
    </source>
</reference>
<feature type="compositionally biased region" description="Acidic residues" evidence="13">
    <location>
        <begin position="1016"/>
        <end position="1031"/>
    </location>
</feature>
<keyword evidence="11" id="KW-0472">Membrane</keyword>
<dbReference type="NCBIfam" id="NF045517">
    <property type="entry name" value="halo_surf_dom"/>
    <property type="match status" value="1"/>
</dbReference>
<dbReference type="Proteomes" id="UP000198848">
    <property type="component" value="Unassembled WGS sequence"/>
</dbReference>
<evidence type="ECO:0000313" key="16">
    <source>
        <dbReference type="EMBL" id="SDR12125.1"/>
    </source>
</evidence>
<protein>
    <submittedName>
        <fullName evidence="16">PGF-CTERM protein/surface glycoprotein</fullName>
    </submittedName>
</protein>
<evidence type="ECO:0000313" key="17">
    <source>
        <dbReference type="Proteomes" id="UP000198848"/>
    </source>
</evidence>
<feature type="region of interest" description="Disordered" evidence="13">
    <location>
        <begin position="1010"/>
        <end position="1034"/>
    </location>
</feature>
<comment type="similarity">
    <text evidence="3">Belongs to the halobacterial S-layer protein family.</text>
</comment>
<sequence>MTGELSRREKGRAAFLAAIMIVSVVAMSALFAGSAAADEGEEPVEITIDYPEVTNEYGYLAIGETVDDFDVTVVATEDDVTIERIDVYVADGDTGAVDPGVTFEETFAGGELELDEGQAWTASDEGDLEDEEPAELEFEPVEAGDIAHEVDVQVAGEDDVVVASEYDRHVHDAEEDDGVADSEYAMYAADVVFDPASLEFEADRDDAEFDLAVNHLRDGEVELDLGVDIGGDGAETSEHYEQDGIVVDDEWDDWDEPLTFSTVDEPGEIVDIDAYGDGANADLVLDIRGIIPVVDPGSVGHEYHEAGPTWEPDDVDTVWSGQEVTLTGGVLDDHSSLVVRPGPRNAEFGDVETAIRVRDDGTATFDTSDLEPGEVYHFDTGDSPNIADSFDQVEFWTDEEDLDVDFTTNTVIEGGEAELSIDSDRDHQHVNVTSEEFDGDDLYGMFVGHDENAYAGDADAHTDDVLTLEHVDASDDTSTFDVSFDDVEPGEYEFEFDTTDSHAWDNATIEVVDDDASVDFAGDAEGQRGDVIEIPIELEHTQAGAVHIGDYEEDNFRAAAEFTVDSHDVDEVTLQFDTSAANASGDAWRIPETSGGELTDDTFTDAAFSDRDDVVLGAHDYEMVAGTDYNDSAALERVETDEETDTAFFTVQEPEPVSGVDFEIAPAGTDFGDYEDYDDAERTASSTVAHGDELVLILEDYGMSGDVSAHDYGDGIGEMLTTSGMNITVEERDPGPNVAATTWSTYPGAEDRLDANATVTDLAQYDGDLVAHVDYDGADLDVGSYDLTFEATEESIFAADAEETIEIETEFEIVDPEFDLYPTNDEIPNAADADVIGTTNVAPGSAVESTAESPGNFTDSASAVVADDGTFTVEYDFSEYEPGIAFELEAYHDDRAPFDGDDHALLEDDVDAVLVGVPSSPIDLEATAPDDVEPGEAATLDVTVSNDDSAADDVDVTVTIDDEDVEDTTVVLETGDTWSESFDFDTSTEGDVDWVVIAGFDTRSGILTVGEKEEKEESDPEPVDDDDDEDGTPGFEVAVAVVALLATAMLALRRQD</sequence>
<evidence type="ECO:0000256" key="6">
    <source>
        <dbReference type="ARBA" id="ARBA00022525"/>
    </source>
</evidence>
<evidence type="ECO:0000256" key="8">
    <source>
        <dbReference type="ARBA" id="ARBA00022692"/>
    </source>
</evidence>
<dbReference type="Pfam" id="PF18204">
    <property type="entry name" value="PGF-CTERM"/>
    <property type="match status" value="1"/>
</dbReference>
<dbReference type="OrthoDB" id="205643at2157"/>
<proteinExistence type="inferred from homology"/>
<dbReference type="NCBIfam" id="TIGR04207">
    <property type="entry name" value="halo_sig_pep"/>
    <property type="match status" value="1"/>
</dbReference>
<keyword evidence="9" id="KW-0732">Signal</keyword>
<dbReference type="EMBL" id="FNLC01000002">
    <property type="protein sequence ID" value="SDR12125.1"/>
    <property type="molecule type" value="Genomic_DNA"/>
</dbReference>